<evidence type="ECO:0000259" key="6">
    <source>
        <dbReference type="PROSITE" id="PS51635"/>
    </source>
</evidence>
<feature type="short sequence motif" description="DGA/G" evidence="4">
    <location>
        <begin position="203"/>
        <end position="205"/>
    </location>
</feature>
<dbReference type="Gene3D" id="3.40.1090.10">
    <property type="entry name" value="Cytosolic phospholipase A2 catalytic domain"/>
    <property type="match status" value="2"/>
</dbReference>
<keyword evidence="2 4" id="KW-0442">Lipid degradation</keyword>
<reference evidence="7 8" key="1">
    <citation type="submission" date="2022-11" db="EMBL/GenBank/DDBJ databases">
        <title>Desulfobotulus tamanensis H1 sp. nov. - anaerobic, alkaliphilic, sulphate reducing bacterium isolated from terrestrial mud volcano.</title>
        <authorList>
            <person name="Frolova A."/>
            <person name="Merkel A.Y."/>
            <person name="Slobodkin A.I."/>
        </authorList>
    </citation>
    <scope>NUCLEOTIDE SEQUENCE [LARGE SCALE GENOMIC DNA]</scope>
    <source>
        <strain evidence="7 8">H1</strain>
    </source>
</reference>
<dbReference type="PANTHER" id="PTHR14226">
    <property type="entry name" value="NEUROPATHY TARGET ESTERASE/SWISS CHEESE D.MELANOGASTER"/>
    <property type="match status" value="1"/>
</dbReference>
<dbReference type="InterPro" id="IPR016035">
    <property type="entry name" value="Acyl_Trfase/lysoPLipase"/>
</dbReference>
<dbReference type="PROSITE" id="PS51635">
    <property type="entry name" value="PNPLA"/>
    <property type="match status" value="1"/>
</dbReference>
<evidence type="ECO:0000256" key="3">
    <source>
        <dbReference type="ARBA" id="ARBA00023098"/>
    </source>
</evidence>
<evidence type="ECO:0000256" key="2">
    <source>
        <dbReference type="ARBA" id="ARBA00022963"/>
    </source>
</evidence>
<evidence type="ECO:0000313" key="8">
    <source>
        <dbReference type="Proteomes" id="UP001209681"/>
    </source>
</evidence>
<evidence type="ECO:0000256" key="4">
    <source>
        <dbReference type="PROSITE-ProRule" id="PRU01161"/>
    </source>
</evidence>
<dbReference type="CDD" id="cd07205">
    <property type="entry name" value="Pat_PNPLA6_PNPLA7_NTE1_like"/>
    <property type="match status" value="1"/>
</dbReference>
<feature type="short sequence motif" description="GXSXG" evidence="4">
    <location>
        <begin position="71"/>
        <end position="75"/>
    </location>
</feature>
<evidence type="ECO:0000256" key="5">
    <source>
        <dbReference type="SAM" id="SignalP"/>
    </source>
</evidence>
<accession>A0ABT3NBF7</accession>
<evidence type="ECO:0000256" key="1">
    <source>
        <dbReference type="ARBA" id="ARBA00022801"/>
    </source>
</evidence>
<evidence type="ECO:0000313" key="7">
    <source>
        <dbReference type="EMBL" id="MCW7754798.1"/>
    </source>
</evidence>
<dbReference type="InterPro" id="IPR050301">
    <property type="entry name" value="NTE"/>
</dbReference>
<gene>
    <name evidence="7" type="ORF">OOT00_12475</name>
</gene>
<name>A0ABT3NBF7_9BACT</name>
<dbReference type="RefSeq" id="WP_265425712.1">
    <property type="nucleotide sequence ID" value="NZ_JAPFPW010000016.1"/>
</dbReference>
<comment type="caution">
    <text evidence="4">Lacks conserved residue(s) required for the propagation of feature annotation.</text>
</comment>
<dbReference type="EMBL" id="JAPFPW010000016">
    <property type="protein sequence ID" value="MCW7754798.1"/>
    <property type="molecule type" value="Genomic_DNA"/>
</dbReference>
<dbReference type="PANTHER" id="PTHR14226:SF76">
    <property type="entry name" value="NTE FAMILY PROTEIN RSSA"/>
    <property type="match status" value="1"/>
</dbReference>
<feature type="domain" description="PNPLA" evidence="6">
    <location>
        <begin position="40"/>
        <end position="216"/>
    </location>
</feature>
<feature type="chain" id="PRO_5046547202" evidence="5">
    <location>
        <begin position="28"/>
        <end position="317"/>
    </location>
</feature>
<sequence>MRKLTRTALTILTFCCAILPLPKTALPAETNEPTRPTIGLALGSGGATGLSHIAMLEVLDEMGLKPQKIAGSSIGAIIGSLYAAGMSGKEIRDLFQTFAGSNTKVVMKLIQGKSGLALTDLMQIDLENGGLFSSEGFIRFLGEKMGTLTFENLPIPLMVVATDYWSGEEIIFKSGDLLTALQASMAVPGLFPPEAIDGRLYIDGGTSNPLPYDHLLQTCDIVIAIDVAGTGNRIPGKEIRATDVLFDTFKIMQQSITSAKMKYLQPHIYIRPEIHDVRLLHFNRMETILQQSQPAAEILREKLHQALPEERGPAENS</sequence>
<dbReference type="InterPro" id="IPR002641">
    <property type="entry name" value="PNPLA_dom"/>
</dbReference>
<keyword evidence="1 4" id="KW-0378">Hydrolase</keyword>
<feature type="signal peptide" evidence="5">
    <location>
        <begin position="1"/>
        <end position="27"/>
    </location>
</feature>
<comment type="caution">
    <text evidence="7">The sequence shown here is derived from an EMBL/GenBank/DDBJ whole genome shotgun (WGS) entry which is preliminary data.</text>
</comment>
<keyword evidence="8" id="KW-1185">Reference proteome</keyword>
<feature type="active site" description="Proton acceptor" evidence="4">
    <location>
        <position position="203"/>
    </location>
</feature>
<dbReference type="SUPFAM" id="SSF52151">
    <property type="entry name" value="FabD/lysophospholipase-like"/>
    <property type="match status" value="1"/>
</dbReference>
<protein>
    <submittedName>
        <fullName evidence="7">Patatin-like phospholipase family protein</fullName>
    </submittedName>
</protein>
<keyword evidence="5" id="KW-0732">Signal</keyword>
<organism evidence="7 8">
    <name type="scientific">Desulfobotulus pelophilus</name>
    <dbReference type="NCBI Taxonomy" id="2823377"/>
    <lineage>
        <taxon>Bacteria</taxon>
        <taxon>Pseudomonadati</taxon>
        <taxon>Thermodesulfobacteriota</taxon>
        <taxon>Desulfobacteria</taxon>
        <taxon>Desulfobacterales</taxon>
        <taxon>Desulfobacteraceae</taxon>
        <taxon>Desulfobotulus</taxon>
    </lineage>
</organism>
<dbReference type="Pfam" id="PF01734">
    <property type="entry name" value="Patatin"/>
    <property type="match status" value="1"/>
</dbReference>
<dbReference type="Proteomes" id="UP001209681">
    <property type="component" value="Unassembled WGS sequence"/>
</dbReference>
<proteinExistence type="predicted"/>
<keyword evidence="3 4" id="KW-0443">Lipid metabolism</keyword>
<feature type="active site" description="Nucleophile" evidence="4">
    <location>
        <position position="73"/>
    </location>
</feature>